<dbReference type="NCBIfam" id="TIGR03800">
    <property type="entry name" value="PLP_synth_Pdx2"/>
    <property type="match status" value="1"/>
</dbReference>
<keyword evidence="5 10" id="KW-0315">Glutamine amidotransferase</keyword>
<feature type="binding site" evidence="9">
    <location>
        <position position="125"/>
    </location>
    <ligand>
        <name>L-glutamine</name>
        <dbReference type="ChEBI" id="CHEBI:58359"/>
    </ligand>
</feature>
<dbReference type="AlphaFoldDB" id="D7BPK4"/>
<dbReference type="RefSeq" id="WP_013170347.1">
    <property type="nucleotide sequence ID" value="NC_014218.1"/>
</dbReference>
<dbReference type="GO" id="GO:0042823">
    <property type="term" value="P:pyridoxal phosphate biosynthetic process"/>
    <property type="evidence" value="ECO:0007669"/>
    <property type="project" value="InterPro"/>
</dbReference>
<feature type="active site" description="Charge relay system" evidence="8">
    <location>
        <position position="193"/>
    </location>
</feature>
<dbReference type="EMBL" id="CP002045">
    <property type="protein sequence ID" value="ADH92853.1"/>
    <property type="molecule type" value="Genomic_DNA"/>
</dbReference>
<keyword evidence="11" id="KW-1185">Reference proteome</keyword>
<evidence type="ECO:0000256" key="9">
    <source>
        <dbReference type="PIRSR" id="PIRSR005639-2"/>
    </source>
</evidence>
<sequence>MAGVKTVGVLAVQGAFIEHSRRLEELGVRAVELRQGADVADGLDGLVLPGGESTVQSKLLRELGMFDPLRAQLEDGMPVFGTCAGLILLAQHVANGPVAGVEAAAETTSRVEVHGFATMPVSVVRNAYGRQLGSFHITDGVLHDGERRTEIPMTFIRAPHLVELGDGVDVLASLPNGTPVAARYRNQIGATFHPELDEDLSIYRLFAQML</sequence>
<dbReference type="PIRSF" id="PIRSF005639">
    <property type="entry name" value="Glut_amidoT_SNO"/>
    <property type="match status" value="1"/>
</dbReference>
<comment type="catalytic activity">
    <reaction evidence="7">
        <text>L-glutamine + H2O = L-glutamate + NH4(+)</text>
        <dbReference type="Rhea" id="RHEA:15889"/>
        <dbReference type="ChEBI" id="CHEBI:15377"/>
        <dbReference type="ChEBI" id="CHEBI:28938"/>
        <dbReference type="ChEBI" id="CHEBI:29985"/>
        <dbReference type="ChEBI" id="CHEBI:58359"/>
        <dbReference type="EC" id="3.5.1.2"/>
    </reaction>
</comment>
<dbReference type="Proteomes" id="UP000000376">
    <property type="component" value="Chromosome"/>
</dbReference>
<feature type="binding site" evidence="9">
    <location>
        <begin position="156"/>
        <end position="157"/>
    </location>
    <ligand>
        <name>L-glutamine</name>
        <dbReference type="ChEBI" id="CHEBI:58359"/>
    </ligand>
</feature>
<accession>D7BPK4</accession>
<dbReference type="InterPro" id="IPR002161">
    <property type="entry name" value="PdxT/SNO"/>
</dbReference>
<dbReference type="GO" id="GO:0016829">
    <property type="term" value="F:lyase activity"/>
    <property type="evidence" value="ECO:0007669"/>
    <property type="project" value="UniProtKB-KW"/>
</dbReference>
<dbReference type="PROSITE" id="PS01236">
    <property type="entry name" value="PDXT_SNO_1"/>
    <property type="match status" value="1"/>
</dbReference>
<evidence type="ECO:0000256" key="3">
    <source>
        <dbReference type="ARBA" id="ARBA00022801"/>
    </source>
</evidence>
<dbReference type="GO" id="GO:1903600">
    <property type="term" value="C:glutaminase complex"/>
    <property type="evidence" value="ECO:0007669"/>
    <property type="project" value="TreeGrafter"/>
</dbReference>
<evidence type="ECO:0000256" key="5">
    <source>
        <dbReference type="ARBA" id="ARBA00022962"/>
    </source>
</evidence>
<protein>
    <recommendedName>
        <fullName evidence="2">glutaminase</fullName>
        <ecNumber evidence="2">3.5.1.2</ecNumber>
    </recommendedName>
</protein>
<evidence type="ECO:0000313" key="11">
    <source>
        <dbReference type="Proteomes" id="UP000000376"/>
    </source>
</evidence>
<dbReference type="PANTHER" id="PTHR31559">
    <property type="entry name" value="PYRIDOXAL 5'-PHOSPHATE SYNTHASE SUBUNIT SNO"/>
    <property type="match status" value="1"/>
</dbReference>
<comment type="similarity">
    <text evidence="1">Belongs to the glutaminase PdxT/SNO family.</text>
</comment>
<gene>
    <name evidence="10" type="ordered locus">Arch_1140</name>
</gene>
<evidence type="ECO:0000256" key="2">
    <source>
        <dbReference type="ARBA" id="ARBA00012918"/>
    </source>
</evidence>
<dbReference type="SUPFAM" id="SSF52317">
    <property type="entry name" value="Class I glutamine amidotransferase-like"/>
    <property type="match status" value="1"/>
</dbReference>
<organism evidence="10 11">
    <name type="scientific">Arcanobacterium haemolyticum (strain ATCC 9345 / DSM 20595 / CCM 5947 / CCUG 17215 / LMG 16163 / NBRC 15585 / NCTC 8452 / 11018)</name>
    <dbReference type="NCBI Taxonomy" id="644284"/>
    <lineage>
        <taxon>Bacteria</taxon>
        <taxon>Bacillati</taxon>
        <taxon>Actinomycetota</taxon>
        <taxon>Actinomycetes</taxon>
        <taxon>Actinomycetales</taxon>
        <taxon>Actinomycetaceae</taxon>
        <taxon>Arcanobacterium</taxon>
    </lineage>
</organism>
<evidence type="ECO:0000256" key="8">
    <source>
        <dbReference type="PIRSR" id="PIRSR005639-1"/>
    </source>
</evidence>
<proteinExistence type="inferred from homology"/>
<feature type="active site" description="Nucleophile" evidence="8">
    <location>
        <position position="83"/>
    </location>
</feature>
<feature type="active site" description="Charge relay system" evidence="8">
    <location>
        <position position="195"/>
    </location>
</feature>
<dbReference type="InterPro" id="IPR029062">
    <property type="entry name" value="Class_I_gatase-like"/>
</dbReference>
<dbReference type="eggNOG" id="COG0311">
    <property type="taxonomic scope" value="Bacteria"/>
</dbReference>
<dbReference type="HOGENOM" id="CLU_069674_2_0_11"/>
<dbReference type="GO" id="GO:0008614">
    <property type="term" value="P:pyridoxine metabolic process"/>
    <property type="evidence" value="ECO:0007669"/>
    <property type="project" value="TreeGrafter"/>
</dbReference>
<dbReference type="PROSITE" id="PS51130">
    <property type="entry name" value="PDXT_SNO_2"/>
    <property type="match status" value="1"/>
</dbReference>
<dbReference type="KEGG" id="ahe:Arch_1140"/>
<evidence type="ECO:0000256" key="7">
    <source>
        <dbReference type="ARBA" id="ARBA00049534"/>
    </source>
</evidence>
<evidence type="ECO:0000256" key="6">
    <source>
        <dbReference type="ARBA" id="ARBA00023239"/>
    </source>
</evidence>
<dbReference type="STRING" id="644284.Arch_1140"/>
<dbReference type="GO" id="GO:0004359">
    <property type="term" value="F:glutaminase activity"/>
    <property type="evidence" value="ECO:0007669"/>
    <property type="project" value="UniProtKB-EC"/>
</dbReference>
<dbReference type="Pfam" id="PF01174">
    <property type="entry name" value="SNO"/>
    <property type="match status" value="1"/>
</dbReference>
<dbReference type="InterPro" id="IPR021196">
    <property type="entry name" value="PdxT/SNO_CS"/>
</dbReference>
<dbReference type="PROSITE" id="PS51273">
    <property type="entry name" value="GATASE_TYPE_1"/>
    <property type="match status" value="1"/>
</dbReference>
<reference evidence="10 11" key="1">
    <citation type="journal article" date="2010" name="Stand. Genomic Sci.">
        <title>Complete genome sequence of Arcanobacterium haemolyticum type strain (11018).</title>
        <authorList>
            <person name="Yasawong M."/>
            <person name="Teshima H."/>
            <person name="Lapidus A."/>
            <person name="Nolan M."/>
            <person name="Lucas S."/>
            <person name="Glavina Del Rio T."/>
            <person name="Tice H."/>
            <person name="Cheng J."/>
            <person name="Bruce D."/>
            <person name="Detter C."/>
            <person name="Tapia R."/>
            <person name="Han C."/>
            <person name="Goodwin L."/>
            <person name="Pitluck S."/>
            <person name="Liolios K."/>
            <person name="Ivanova N."/>
            <person name="Mavromatis K."/>
            <person name="Mikhailova N."/>
            <person name="Pati A."/>
            <person name="Chen A."/>
            <person name="Palaniappan K."/>
            <person name="Land M."/>
            <person name="Hauser L."/>
            <person name="Chang Y."/>
            <person name="Jeffries C."/>
            <person name="Rohde M."/>
            <person name="Sikorski J."/>
            <person name="Pukall R."/>
            <person name="Goker M."/>
            <person name="Woyke T."/>
            <person name="Bristow J."/>
            <person name="Eisen J."/>
            <person name="Markowitz V."/>
            <person name="Hugenholtz P."/>
            <person name="Kyrpides N."/>
            <person name="Klenk H."/>
        </authorList>
    </citation>
    <scope>NUCLEOTIDE SEQUENCE [LARGE SCALE GENOMIC DNA]</scope>
    <source>
        <strain evidence="11">ATCC 9345 / DSM 20595 / CCUG 17215 / LMG 16163 / NBRC 15585 / NCTC 8452 / 11018</strain>
    </source>
</reference>
<keyword evidence="4" id="KW-0663">Pyridoxal phosphate</keyword>
<dbReference type="OrthoDB" id="9810320at2"/>
<evidence type="ECO:0000256" key="4">
    <source>
        <dbReference type="ARBA" id="ARBA00022898"/>
    </source>
</evidence>
<dbReference type="GO" id="GO:0005829">
    <property type="term" value="C:cytosol"/>
    <property type="evidence" value="ECO:0007669"/>
    <property type="project" value="TreeGrafter"/>
</dbReference>
<evidence type="ECO:0000313" key="10">
    <source>
        <dbReference type="EMBL" id="ADH92853.1"/>
    </source>
</evidence>
<dbReference type="Gene3D" id="3.40.50.880">
    <property type="match status" value="1"/>
</dbReference>
<keyword evidence="6" id="KW-0456">Lyase</keyword>
<keyword evidence="3" id="KW-0378">Hydrolase</keyword>
<name>D7BPK4_ARCHD</name>
<feature type="binding site" evidence="9">
    <location>
        <begin position="51"/>
        <end position="53"/>
    </location>
    <ligand>
        <name>L-glutamine</name>
        <dbReference type="ChEBI" id="CHEBI:58359"/>
    </ligand>
</feature>
<dbReference type="EC" id="3.5.1.2" evidence="2"/>
<evidence type="ECO:0000256" key="1">
    <source>
        <dbReference type="ARBA" id="ARBA00008345"/>
    </source>
</evidence>
<dbReference type="PANTHER" id="PTHR31559:SF0">
    <property type="entry name" value="PYRIDOXAL 5'-PHOSPHATE SYNTHASE SUBUNIT SNO1-RELATED"/>
    <property type="match status" value="1"/>
</dbReference>